<comment type="caution">
    <text evidence="2">The sequence shown here is derived from an EMBL/GenBank/DDBJ whole genome shotgun (WGS) entry which is preliminary data.</text>
</comment>
<evidence type="ECO:0000313" key="2">
    <source>
        <dbReference type="EMBL" id="OZG51697.1"/>
    </source>
</evidence>
<accession>A0A261EXX8</accession>
<dbReference type="Gene3D" id="3.30.2010.10">
    <property type="entry name" value="Metalloproteases ('zincins'), catalytic domain"/>
    <property type="match status" value="1"/>
</dbReference>
<dbReference type="Pfam" id="PF01863">
    <property type="entry name" value="YgjP-like"/>
    <property type="match status" value="2"/>
</dbReference>
<reference evidence="2 3" key="1">
    <citation type="journal article" date="2017" name="BMC Genomics">
        <title>Comparative genomic and phylogenomic analyses of the Bifidobacteriaceae family.</title>
        <authorList>
            <person name="Lugli G.A."/>
            <person name="Milani C."/>
            <person name="Turroni F."/>
            <person name="Duranti S."/>
            <person name="Mancabelli L."/>
            <person name="Mangifesta M."/>
            <person name="Ferrario C."/>
            <person name="Modesto M."/>
            <person name="Mattarelli P."/>
            <person name="Jiri K."/>
            <person name="van Sinderen D."/>
            <person name="Ventura M."/>
        </authorList>
    </citation>
    <scope>NUCLEOTIDE SEQUENCE [LARGE SCALE GENOMIC DNA]</scope>
    <source>
        <strain evidence="2 3">DSM 24744</strain>
    </source>
</reference>
<dbReference type="GO" id="GO:0016787">
    <property type="term" value="F:hydrolase activity"/>
    <property type="evidence" value="ECO:0007669"/>
    <property type="project" value="UniProtKB-KW"/>
</dbReference>
<keyword evidence="3" id="KW-1185">Reference proteome</keyword>
<evidence type="ECO:0000259" key="1">
    <source>
        <dbReference type="Pfam" id="PF01863"/>
    </source>
</evidence>
<dbReference type="Proteomes" id="UP000216454">
    <property type="component" value="Unassembled WGS sequence"/>
</dbReference>
<evidence type="ECO:0000313" key="3">
    <source>
        <dbReference type="Proteomes" id="UP000216454"/>
    </source>
</evidence>
<dbReference type="InterPro" id="IPR002725">
    <property type="entry name" value="YgjP-like_metallopeptidase"/>
</dbReference>
<gene>
    <name evidence="2" type="ORF">PSSU_0904</name>
</gene>
<keyword evidence="2" id="KW-0378">Hydrolase</keyword>
<dbReference type="PANTHER" id="PTHR30399">
    <property type="entry name" value="UNCHARACTERIZED PROTEIN YGJP"/>
    <property type="match status" value="1"/>
</dbReference>
<sequence length="193" mass="22617">MTVLLTRKRIKNMYLRIRPVDGAITVSAPLRMQRATIEDFIRAHRAWINRTQHSMGDARRHQQPTQPGSSTLSAHELFMLSWPPERQQAAKQYLRARIPQLAHKWTRIIGRAPTSITYRAMTSRWGSCTPATGRIRLNLELALVPEPLMEYVLVHELVHLWEPGHGAGFQRRMDSLMPDWKQRRHDLNTLWRF</sequence>
<proteinExistence type="predicted"/>
<dbReference type="PANTHER" id="PTHR30399:SF1">
    <property type="entry name" value="UTP PYROPHOSPHATASE"/>
    <property type="match status" value="1"/>
</dbReference>
<dbReference type="AlphaFoldDB" id="A0A261EXX8"/>
<dbReference type="EMBL" id="MWWQ01000007">
    <property type="protein sequence ID" value="OZG51697.1"/>
    <property type="molecule type" value="Genomic_DNA"/>
</dbReference>
<dbReference type="RefSeq" id="WP_244569148.1">
    <property type="nucleotide sequence ID" value="NZ_MWWQ01000007.1"/>
</dbReference>
<organism evidence="2 3">
    <name type="scientific">Pseudoscardovia suis</name>
    <dbReference type="NCBI Taxonomy" id="987063"/>
    <lineage>
        <taxon>Bacteria</taxon>
        <taxon>Bacillati</taxon>
        <taxon>Actinomycetota</taxon>
        <taxon>Actinomycetes</taxon>
        <taxon>Bifidobacteriales</taxon>
        <taxon>Bifidobacteriaceae</taxon>
        <taxon>Pseudoscardovia</taxon>
    </lineage>
</organism>
<protein>
    <submittedName>
        <fullName evidence="2">Metal-dependent hydrolase</fullName>
    </submittedName>
</protein>
<dbReference type="CDD" id="cd07344">
    <property type="entry name" value="M48_yhfN_like"/>
    <property type="match status" value="1"/>
</dbReference>
<feature type="domain" description="YgjP-like metallopeptidase" evidence="1">
    <location>
        <begin position="13"/>
        <end position="67"/>
    </location>
</feature>
<feature type="domain" description="YgjP-like metallopeptidase" evidence="1">
    <location>
        <begin position="88"/>
        <end position="188"/>
    </location>
</feature>
<dbReference type="InterPro" id="IPR053136">
    <property type="entry name" value="UTP_pyrophosphatase-like"/>
</dbReference>
<name>A0A261EXX8_9BIFI</name>